<sequence>MVISRGDEGLGVGVWGVGVWGSGEVGKWGVGCGEVGRINKIISCLLSPDDRLLTANSYLLTPPRNF</sequence>
<dbReference type="EMBL" id="SFBK01000172">
    <property type="protein sequence ID" value="TRU23417.1"/>
    <property type="molecule type" value="Genomic_DNA"/>
</dbReference>
<evidence type="ECO:0000313" key="2">
    <source>
        <dbReference type="Proteomes" id="UP000320551"/>
    </source>
</evidence>
<accession>A0A552DMH3</accession>
<evidence type="ECO:0000313" key="1">
    <source>
        <dbReference type="EMBL" id="TRU23417.1"/>
    </source>
</evidence>
<comment type="caution">
    <text evidence="1">The sequence shown here is derived from an EMBL/GenBank/DDBJ whole genome shotgun (WGS) entry which is preliminary data.</text>
</comment>
<organism evidence="1 2">
    <name type="scientific">Microcystis aeruginosa Ma_QC_B_20070730_S2</name>
    <dbReference type="NCBI Taxonomy" id="2486256"/>
    <lineage>
        <taxon>Bacteria</taxon>
        <taxon>Bacillati</taxon>
        <taxon>Cyanobacteriota</taxon>
        <taxon>Cyanophyceae</taxon>
        <taxon>Oscillatoriophycideae</taxon>
        <taxon>Chroococcales</taxon>
        <taxon>Microcystaceae</taxon>
        <taxon>Microcystis</taxon>
    </lineage>
</organism>
<dbReference type="Proteomes" id="UP000320551">
    <property type="component" value="Unassembled WGS sequence"/>
</dbReference>
<gene>
    <name evidence="1" type="ORF">EWV80_12880</name>
</gene>
<name>A0A552DMH3_MICAE</name>
<proteinExistence type="predicted"/>
<reference evidence="1 2" key="1">
    <citation type="submission" date="2019-01" db="EMBL/GenBank/DDBJ databases">
        <title>Coherence of Microcystis species and biogeography revealed through population genomics.</title>
        <authorList>
            <person name="Perez-Carrascal O.M."/>
            <person name="Terrat Y."/>
            <person name="Giani A."/>
            <person name="Fortin N."/>
            <person name="Tromas N."/>
            <person name="Shapiro B.J."/>
        </authorList>
    </citation>
    <scope>NUCLEOTIDE SEQUENCE [LARGE SCALE GENOMIC DNA]</scope>
    <source>
        <strain evidence="1">Ma_QC_B_20070730_S2</strain>
    </source>
</reference>
<dbReference type="AlphaFoldDB" id="A0A552DMH3"/>
<protein>
    <submittedName>
        <fullName evidence="1">Uncharacterized protein</fullName>
    </submittedName>
</protein>